<dbReference type="InterPro" id="IPR050121">
    <property type="entry name" value="Cytochrome_P450_monoxygenase"/>
</dbReference>
<dbReference type="Gene3D" id="1.10.630.10">
    <property type="entry name" value="Cytochrome P450"/>
    <property type="match status" value="1"/>
</dbReference>
<dbReference type="AlphaFoldDB" id="B6QAC1"/>
<sequence>MASANSGFLLQASHYSVKATEELTASSFLRTAAIVFAIYLFHKIIQRFRIAYFSPLCCIPGPWHARITGVVLKFHILNGNRVNYVQSLHEKYGPYVRVAPKEVVTCDSAATKEMHAVGTNWRKWSHIPDDVTPNIFSIVDPKKHSIRQRFYKNVFNQSTLRKTMEPAVLSTAQMAIRGMKQDAEAVGNNKKIVNVHEWFMLFGNDMMYLLTFGEGFGLMEKGQRKASVVTPIEFHKMIVWTEISIPMFLLGRFILSHLSKRMNEIFRADVALNPTEDEAIAQLRMKKKDEEGRTVFARAIEDAKEDELLKDHGKTRLIDDEIAADALGFRLAGAEPVGVTLTYLAWCVLQRPDVQKQVEAEVADVNVADAAIEKLPILTAAILETLRLWGGNATAMRRKEDITEGGTVLGGMYRIPKGTVVSTQAYSLHRNPANWKDPFRWDHKRWLDPSQSQSLSTDRFQPFSAGSRMCAAYHLAMMEIRIMATLFFKTYPGVKLDPSVTRESMVMVDRFNLFPKHDRCEIILPSST</sequence>
<dbReference type="HOGENOM" id="CLU_001570_14_2_1"/>
<evidence type="ECO:0000256" key="1">
    <source>
        <dbReference type="ARBA" id="ARBA00001971"/>
    </source>
</evidence>
<organism evidence="8 9">
    <name type="scientific">Talaromyces marneffei (strain ATCC 18224 / CBS 334.59 / QM 7333)</name>
    <name type="common">Penicillium marneffei</name>
    <dbReference type="NCBI Taxonomy" id="441960"/>
    <lineage>
        <taxon>Eukaryota</taxon>
        <taxon>Fungi</taxon>
        <taxon>Dikarya</taxon>
        <taxon>Ascomycota</taxon>
        <taxon>Pezizomycotina</taxon>
        <taxon>Eurotiomycetes</taxon>
        <taxon>Eurotiomycetidae</taxon>
        <taxon>Eurotiales</taxon>
        <taxon>Trichocomaceae</taxon>
        <taxon>Talaromyces</taxon>
        <taxon>Talaromyces sect. Talaromyces</taxon>
    </lineage>
</organism>
<evidence type="ECO:0000313" key="9">
    <source>
        <dbReference type="Proteomes" id="UP000001294"/>
    </source>
</evidence>
<keyword evidence="5 6" id="KW-0408">Iron</keyword>
<dbReference type="InterPro" id="IPR036396">
    <property type="entry name" value="Cyt_P450_sf"/>
</dbReference>
<dbReference type="EMBL" id="DS995900">
    <property type="protein sequence ID" value="EEA25248.1"/>
    <property type="molecule type" value="Genomic_DNA"/>
</dbReference>
<dbReference type="PROSITE" id="PS00086">
    <property type="entry name" value="CYTOCHROME_P450"/>
    <property type="match status" value="1"/>
</dbReference>
<accession>B6QAC1</accession>
<evidence type="ECO:0000256" key="6">
    <source>
        <dbReference type="PIRSR" id="PIRSR602403-1"/>
    </source>
</evidence>
<dbReference type="VEuPathDB" id="FungiDB:PMAA_063650"/>
<dbReference type="GO" id="GO:0005506">
    <property type="term" value="F:iron ion binding"/>
    <property type="evidence" value="ECO:0007669"/>
    <property type="project" value="InterPro"/>
</dbReference>
<evidence type="ECO:0000256" key="7">
    <source>
        <dbReference type="RuleBase" id="RU000461"/>
    </source>
</evidence>
<evidence type="ECO:0000256" key="3">
    <source>
        <dbReference type="ARBA" id="ARBA00022723"/>
    </source>
</evidence>
<dbReference type="GO" id="GO:0004497">
    <property type="term" value="F:monooxygenase activity"/>
    <property type="evidence" value="ECO:0007669"/>
    <property type="project" value="UniProtKB-KW"/>
</dbReference>
<dbReference type="InterPro" id="IPR002403">
    <property type="entry name" value="Cyt_P450_E_grp-IV"/>
</dbReference>
<dbReference type="InterPro" id="IPR017972">
    <property type="entry name" value="Cyt_P450_CS"/>
</dbReference>
<dbReference type="GO" id="GO:0020037">
    <property type="term" value="F:heme binding"/>
    <property type="evidence" value="ECO:0007669"/>
    <property type="project" value="InterPro"/>
</dbReference>
<keyword evidence="3 6" id="KW-0479">Metal-binding</keyword>
<dbReference type="PhylomeDB" id="B6QAC1"/>
<keyword evidence="9" id="KW-1185">Reference proteome</keyword>
<evidence type="ECO:0000313" key="8">
    <source>
        <dbReference type="EMBL" id="EEA25248.1"/>
    </source>
</evidence>
<keyword evidence="6 7" id="KW-0349">Heme</keyword>
<dbReference type="SMR" id="B6QAC1"/>
<dbReference type="OrthoDB" id="1470350at2759"/>
<comment type="cofactor">
    <cofactor evidence="1 6">
        <name>heme</name>
        <dbReference type="ChEBI" id="CHEBI:30413"/>
    </cofactor>
</comment>
<gene>
    <name evidence="8" type="ORF">PMAA_063650</name>
</gene>
<evidence type="ECO:0000256" key="2">
    <source>
        <dbReference type="ARBA" id="ARBA00010617"/>
    </source>
</evidence>
<dbReference type="InterPro" id="IPR001128">
    <property type="entry name" value="Cyt_P450"/>
</dbReference>
<name>B6QAC1_TALMQ</name>
<dbReference type="Pfam" id="PF00067">
    <property type="entry name" value="p450"/>
    <property type="match status" value="1"/>
</dbReference>
<keyword evidence="4 7" id="KW-0560">Oxidoreductase</keyword>
<dbReference type="PANTHER" id="PTHR24305:SF96">
    <property type="entry name" value="CYTOCHROME P450 MONOOXYGENASE STCB-RELATED"/>
    <property type="match status" value="1"/>
</dbReference>
<reference evidence="9" key="1">
    <citation type="journal article" date="2015" name="Genome Announc.">
        <title>Genome sequence of the AIDS-associated pathogen Penicillium marneffei (ATCC18224) and its near taxonomic relative Talaromyces stipitatus (ATCC10500).</title>
        <authorList>
            <person name="Nierman W.C."/>
            <person name="Fedorova-Abrams N.D."/>
            <person name="Andrianopoulos A."/>
        </authorList>
    </citation>
    <scope>NUCLEOTIDE SEQUENCE [LARGE SCALE GENOMIC DNA]</scope>
    <source>
        <strain evidence="9">ATCC 18224 / CBS 334.59 / QM 7333</strain>
    </source>
</reference>
<dbReference type="Proteomes" id="UP000001294">
    <property type="component" value="Unassembled WGS sequence"/>
</dbReference>
<protein>
    <submittedName>
        <fullName evidence="8">Cytochrome P450, putative</fullName>
    </submittedName>
</protein>
<dbReference type="GO" id="GO:0016705">
    <property type="term" value="F:oxidoreductase activity, acting on paired donors, with incorporation or reduction of molecular oxygen"/>
    <property type="evidence" value="ECO:0007669"/>
    <property type="project" value="InterPro"/>
</dbReference>
<dbReference type="PRINTS" id="PR00465">
    <property type="entry name" value="EP450IV"/>
</dbReference>
<dbReference type="SUPFAM" id="SSF48264">
    <property type="entry name" value="Cytochrome P450"/>
    <property type="match status" value="1"/>
</dbReference>
<dbReference type="PANTHER" id="PTHR24305">
    <property type="entry name" value="CYTOCHROME P450"/>
    <property type="match status" value="1"/>
</dbReference>
<feature type="binding site" description="axial binding residue" evidence="6">
    <location>
        <position position="470"/>
    </location>
    <ligand>
        <name>heme</name>
        <dbReference type="ChEBI" id="CHEBI:30413"/>
    </ligand>
    <ligandPart>
        <name>Fe</name>
        <dbReference type="ChEBI" id="CHEBI:18248"/>
    </ligandPart>
</feature>
<keyword evidence="7" id="KW-0503">Monooxygenase</keyword>
<proteinExistence type="inferred from homology"/>
<evidence type="ECO:0000256" key="5">
    <source>
        <dbReference type="ARBA" id="ARBA00023004"/>
    </source>
</evidence>
<comment type="similarity">
    <text evidence="2 7">Belongs to the cytochrome P450 family.</text>
</comment>
<evidence type="ECO:0000256" key="4">
    <source>
        <dbReference type="ARBA" id="ARBA00023002"/>
    </source>
</evidence>
<dbReference type="STRING" id="441960.B6QAC1"/>